<evidence type="ECO:0000313" key="4">
    <source>
        <dbReference type="Proteomes" id="UP001374803"/>
    </source>
</evidence>
<accession>A0ABZ2KX83</accession>
<evidence type="ECO:0000256" key="2">
    <source>
        <dbReference type="SAM" id="SignalP"/>
    </source>
</evidence>
<dbReference type="EMBL" id="CP089983">
    <property type="protein sequence ID" value="WXB03308.1"/>
    <property type="molecule type" value="Genomic_DNA"/>
</dbReference>
<keyword evidence="2" id="KW-0732">Signal</keyword>
<evidence type="ECO:0000256" key="1">
    <source>
        <dbReference type="SAM" id="MobiDB-lite"/>
    </source>
</evidence>
<name>A0ABZ2KX83_9BACT</name>
<feature type="compositionally biased region" description="Basic and acidic residues" evidence="1">
    <location>
        <begin position="48"/>
        <end position="64"/>
    </location>
</feature>
<gene>
    <name evidence="3" type="ORF">LVJ94_41200</name>
</gene>
<keyword evidence="4" id="KW-1185">Reference proteome</keyword>
<organism evidence="3 4">
    <name type="scientific">Pendulispora rubella</name>
    <dbReference type="NCBI Taxonomy" id="2741070"/>
    <lineage>
        <taxon>Bacteria</taxon>
        <taxon>Pseudomonadati</taxon>
        <taxon>Myxococcota</taxon>
        <taxon>Myxococcia</taxon>
        <taxon>Myxococcales</taxon>
        <taxon>Sorangiineae</taxon>
        <taxon>Pendulisporaceae</taxon>
        <taxon>Pendulispora</taxon>
    </lineage>
</organism>
<feature type="signal peptide" evidence="2">
    <location>
        <begin position="1"/>
        <end position="29"/>
    </location>
</feature>
<feature type="chain" id="PRO_5045191809" evidence="2">
    <location>
        <begin position="30"/>
        <end position="64"/>
    </location>
</feature>
<dbReference type="RefSeq" id="WP_394832938.1">
    <property type="nucleotide sequence ID" value="NZ_CP089929.1"/>
</dbReference>
<feature type="region of interest" description="Disordered" evidence="1">
    <location>
        <begin position="43"/>
        <end position="64"/>
    </location>
</feature>
<proteinExistence type="predicted"/>
<sequence length="64" mass="6239">MNLGKKLAISAVMGIIGAAAAFGSAQAGAKLAADEQVAGDKAGCGNHDGGKCGSIKEPRTSLPR</sequence>
<evidence type="ECO:0000313" key="3">
    <source>
        <dbReference type="EMBL" id="WXB03308.1"/>
    </source>
</evidence>
<dbReference type="Proteomes" id="UP001374803">
    <property type="component" value="Chromosome"/>
</dbReference>
<reference evidence="3" key="1">
    <citation type="submission" date="2021-12" db="EMBL/GenBank/DDBJ databases">
        <title>Discovery of the Pendulisporaceae a myxobacterial family with distinct sporulation behavior and unique specialized metabolism.</title>
        <authorList>
            <person name="Garcia R."/>
            <person name="Popoff A."/>
            <person name="Bader C.D."/>
            <person name="Loehr J."/>
            <person name="Walesch S."/>
            <person name="Walt C."/>
            <person name="Boldt J."/>
            <person name="Bunk B."/>
            <person name="Haeckl F.J.F.P.J."/>
            <person name="Gunesch A.P."/>
            <person name="Birkelbach J."/>
            <person name="Nuebel U."/>
            <person name="Pietschmann T."/>
            <person name="Bach T."/>
            <person name="Mueller R."/>
        </authorList>
    </citation>
    <scope>NUCLEOTIDE SEQUENCE</scope>
    <source>
        <strain evidence="3">MSr11367</strain>
    </source>
</reference>
<protein>
    <submittedName>
        <fullName evidence="3">Uncharacterized protein</fullName>
    </submittedName>
</protein>